<keyword evidence="4" id="KW-0547">Nucleotide-binding</keyword>
<evidence type="ECO:0000256" key="2">
    <source>
        <dbReference type="ARBA" id="ARBA00022448"/>
    </source>
</evidence>
<dbReference type="InterPro" id="IPR027417">
    <property type="entry name" value="P-loop_NTPase"/>
</dbReference>
<dbReference type="PANTHER" id="PTHR11384">
    <property type="entry name" value="ATP-BINDING CASSETTE, SUB-FAMILY D MEMBER"/>
    <property type="match status" value="1"/>
</dbReference>
<gene>
    <name evidence="11" type="primary">bacA_1</name>
    <name evidence="11" type="ORF">AELLOGFF_03701</name>
</gene>
<dbReference type="GO" id="GO:0016887">
    <property type="term" value="F:ATP hydrolysis activity"/>
    <property type="evidence" value="ECO:0007669"/>
    <property type="project" value="InterPro"/>
</dbReference>
<evidence type="ECO:0000256" key="5">
    <source>
        <dbReference type="ARBA" id="ARBA00022840"/>
    </source>
</evidence>
<dbReference type="InterPro" id="IPR011527">
    <property type="entry name" value="ABC1_TM_dom"/>
</dbReference>
<evidence type="ECO:0000313" key="11">
    <source>
        <dbReference type="EMBL" id="CAA0107249.1"/>
    </source>
</evidence>
<reference evidence="11 12" key="1">
    <citation type="submission" date="2019-11" db="EMBL/GenBank/DDBJ databases">
        <authorList>
            <person name="Holert J."/>
        </authorList>
    </citation>
    <scope>NUCLEOTIDE SEQUENCE [LARGE SCALE GENOMIC DNA]</scope>
    <source>
        <strain evidence="11">BC8_1</strain>
    </source>
</reference>
<keyword evidence="2" id="KW-0813">Transport</keyword>
<evidence type="ECO:0000256" key="7">
    <source>
        <dbReference type="ARBA" id="ARBA00023136"/>
    </source>
</evidence>
<dbReference type="Pfam" id="PF00005">
    <property type="entry name" value="ABC_tran"/>
    <property type="match status" value="1"/>
</dbReference>
<dbReference type="PROSITE" id="PS50929">
    <property type="entry name" value="ABC_TM1F"/>
    <property type="match status" value="1"/>
</dbReference>
<dbReference type="SMART" id="SM00382">
    <property type="entry name" value="AAA"/>
    <property type="match status" value="1"/>
</dbReference>
<feature type="transmembrane region" description="Helical" evidence="8">
    <location>
        <begin position="100"/>
        <end position="121"/>
    </location>
</feature>
<dbReference type="SUPFAM" id="SSF90123">
    <property type="entry name" value="ABC transporter transmembrane region"/>
    <property type="match status" value="1"/>
</dbReference>
<feature type="transmembrane region" description="Helical" evidence="8">
    <location>
        <begin position="54"/>
        <end position="79"/>
    </location>
</feature>
<keyword evidence="6 8" id="KW-1133">Transmembrane helix</keyword>
<feature type="domain" description="ABC transmembrane type-1" evidence="10">
    <location>
        <begin position="103"/>
        <end position="426"/>
    </location>
</feature>
<dbReference type="SUPFAM" id="SSF52540">
    <property type="entry name" value="P-loop containing nucleoside triphosphate hydrolases"/>
    <property type="match status" value="1"/>
</dbReference>
<dbReference type="InterPro" id="IPR003593">
    <property type="entry name" value="AAA+_ATPase"/>
</dbReference>
<keyword evidence="3 8" id="KW-0812">Transmembrane</keyword>
<dbReference type="Pfam" id="PF06472">
    <property type="entry name" value="ABC_membrane_2"/>
    <property type="match status" value="1"/>
</dbReference>
<feature type="transmembrane region" description="Helical" evidence="8">
    <location>
        <begin position="282"/>
        <end position="306"/>
    </location>
</feature>
<dbReference type="InterPro" id="IPR050835">
    <property type="entry name" value="ABC_transporter_sub-D"/>
</dbReference>
<keyword evidence="12" id="KW-1185">Reference proteome</keyword>
<evidence type="ECO:0000259" key="10">
    <source>
        <dbReference type="PROSITE" id="PS50929"/>
    </source>
</evidence>
<organism evidence="11 12">
    <name type="scientific">Mycolicibacterium vanbaalenii</name>
    <name type="common">Mycobacterium vanbaalenii</name>
    <dbReference type="NCBI Taxonomy" id="110539"/>
    <lineage>
        <taxon>Bacteria</taxon>
        <taxon>Bacillati</taxon>
        <taxon>Actinomycetota</taxon>
        <taxon>Actinomycetes</taxon>
        <taxon>Mycobacteriales</taxon>
        <taxon>Mycobacteriaceae</taxon>
        <taxon>Mycolicibacterium</taxon>
    </lineage>
</organism>
<evidence type="ECO:0000256" key="6">
    <source>
        <dbReference type="ARBA" id="ARBA00022989"/>
    </source>
</evidence>
<evidence type="ECO:0000256" key="8">
    <source>
        <dbReference type="SAM" id="Phobius"/>
    </source>
</evidence>
<keyword evidence="7 8" id="KW-0472">Membrane</keyword>
<dbReference type="PROSITE" id="PS00211">
    <property type="entry name" value="ABC_TRANSPORTER_1"/>
    <property type="match status" value="1"/>
</dbReference>
<dbReference type="PANTHER" id="PTHR11384:SF59">
    <property type="entry name" value="LYSOSOMAL COBALAMIN TRANSPORTER ABCD4"/>
    <property type="match status" value="1"/>
</dbReference>
<proteinExistence type="predicted"/>
<dbReference type="Gene3D" id="3.40.50.300">
    <property type="entry name" value="P-loop containing nucleotide triphosphate hydrolases"/>
    <property type="match status" value="1"/>
</dbReference>
<evidence type="ECO:0000256" key="4">
    <source>
        <dbReference type="ARBA" id="ARBA00022741"/>
    </source>
</evidence>
<dbReference type="EMBL" id="CACSIP010000011">
    <property type="protein sequence ID" value="CAA0107249.1"/>
    <property type="molecule type" value="Genomic_DNA"/>
</dbReference>
<dbReference type="GO" id="GO:0140359">
    <property type="term" value="F:ABC-type transporter activity"/>
    <property type="evidence" value="ECO:0007669"/>
    <property type="project" value="InterPro"/>
</dbReference>
<dbReference type="InterPro" id="IPR036640">
    <property type="entry name" value="ABC1_TM_sf"/>
</dbReference>
<feature type="domain" description="ABC transporter" evidence="9">
    <location>
        <begin position="460"/>
        <end position="668"/>
    </location>
</feature>
<feature type="transmembrane region" description="Helical" evidence="8">
    <location>
        <begin position="152"/>
        <end position="174"/>
    </location>
</feature>
<keyword evidence="5 11" id="KW-0067">ATP-binding</keyword>
<name>A0A5S9PSD3_MYCVN</name>
<comment type="subcellular location">
    <subcellularLocation>
        <location evidence="1">Cell membrane</location>
        <topology evidence="1">Multi-pass membrane protein</topology>
    </subcellularLocation>
</comment>
<evidence type="ECO:0000256" key="1">
    <source>
        <dbReference type="ARBA" id="ARBA00004651"/>
    </source>
</evidence>
<dbReference type="CDD" id="cd03223">
    <property type="entry name" value="ABCD_peroxisomal_ALDP"/>
    <property type="match status" value="1"/>
</dbReference>
<protein>
    <submittedName>
        <fullName evidence="11">Vitamin B12 transport ATP-binding protein BacA</fullName>
    </submittedName>
</protein>
<dbReference type="InterPro" id="IPR017871">
    <property type="entry name" value="ABC_transporter-like_CS"/>
</dbReference>
<feature type="transmembrane region" description="Helical" evidence="8">
    <location>
        <begin position="247"/>
        <end position="266"/>
    </location>
</feature>
<dbReference type="Proteomes" id="UP000430146">
    <property type="component" value="Unassembled WGS sequence"/>
</dbReference>
<dbReference type="GO" id="GO:0005524">
    <property type="term" value="F:ATP binding"/>
    <property type="evidence" value="ECO:0007669"/>
    <property type="project" value="UniProtKB-KW"/>
</dbReference>
<dbReference type="Gene3D" id="1.20.1560.10">
    <property type="entry name" value="ABC transporter type 1, transmembrane domain"/>
    <property type="match status" value="1"/>
</dbReference>
<dbReference type="PROSITE" id="PS50893">
    <property type="entry name" value="ABC_TRANSPORTER_2"/>
    <property type="match status" value="1"/>
</dbReference>
<dbReference type="AlphaFoldDB" id="A0A5S9PSD3"/>
<dbReference type="GO" id="GO:0005886">
    <property type="term" value="C:plasma membrane"/>
    <property type="evidence" value="ECO:0007669"/>
    <property type="project" value="UniProtKB-SubCell"/>
</dbReference>
<sequence>MRQCPRPSGAESRSVAAGCGSFAAGRLAGGGEVQGLDTETFEPSIDWSRELTNSALWVATTFVLTALCLFVVLLALGRFTEWGRQFWRVTGDYFTGRRSVTVWLLVGFLLLSTVVAVRINVLLTYYVNDLFTALQIAFQGGTSAAAEASGVAGFWATMVVFAVLAGCFIVRLLLDMYVMQRFIMRWRIWLSRRFIGDWLGDLAYYRAQFSSTPIDNPDQRIQQDIDVFTTGVGGQTNNPMYNSGNTLLFGAVHAVLSVLTFGAILWRLSEPVTLAGLTLPKALFWIVLVYVLVGTVVAVVIGRPLIRLSYLNEKRNAGFRYALVRVRDGGAAIGLYRGEPAERSLLQGRLDSVMDNYRHWLNRMMLFFGWNVSMSQAINPLPWLVQAQGLFAGRLSFGDVWQSSIAFGAIHDSLSFFRNAYDEFASYRAVIIRLDGLAEQNNRAAAFDSVHTARSAAGALEVVGVEVRKPDGTPLVGTLDMRLDAGETLLITGPSGVGKSVLLQSLAGLWPFAAGQVRLPKGRDDAMFVPQLPYLPIGDLRGVVAYPASPGVVDDRAIQQALLDVALSHLVIRLNDIQDWTKVLSVGEQQRIAFARILVHRPSAVFLDETTSAMDEGLELMLYHAVRAALPRTVLVSVSHRATVHQFHDQRLELVGDGEWRLGRLAPSG</sequence>
<accession>A0A5S9PSD3</accession>
<evidence type="ECO:0000259" key="9">
    <source>
        <dbReference type="PROSITE" id="PS50893"/>
    </source>
</evidence>
<evidence type="ECO:0000256" key="3">
    <source>
        <dbReference type="ARBA" id="ARBA00022692"/>
    </source>
</evidence>
<evidence type="ECO:0000313" key="12">
    <source>
        <dbReference type="Proteomes" id="UP000430146"/>
    </source>
</evidence>
<dbReference type="InterPro" id="IPR003439">
    <property type="entry name" value="ABC_transporter-like_ATP-bd"/>
</dbReference>